<evidence type="ECO:0000313" key="3">
    <source>
        <dbReference type="EMBL" id="TXG72530.1"/>
    </source>
</evidence>
<name>A0A5C7IT69_9ROSI</name>
<proteinExistence type="predicted"/>
<dbReference type="Proteomes" id="UP000323000">
    <property type="component" value="Chromosome 1"/>
</dbReference>
<feature type="domain" description="DUF4283" evidence="2">
    <location>
        <begin position="36"/>
        <end position="110"/>
    </location>
</feature>
<dbReference type="InterPro" id="IPR025558">
    <property type="entry name" value="DUF4283"/>
</dbReference>
<gene>
    <name evidence="3" type="ORF">EZV62_001109</name>
</gene>
<feature type="region of interest" description="Disordered" evidence="1">
    <location>
        <begin position="205"/>
        <end position="234"/>
    </location>
</feature>
<organism evidence="3 4">
    <name type="scientific">Acer yangbiense</name>
    <dbReference type="NCBI Taxonomy" id="1000413"/>
    <lineage>
        <taxon>Eukaryota</taxon>
        <taxon>Viridiplantae</taxon>
        <taxon>Streptophyta</taxon>
        <taxon>Embryophyta</taxon>
        <taxon>Tracheophyta</taxon>
        <taxon>Spermatophyta</taxon>
        <taxon>Magnoliopsida</taxon>
        <taxon>eudicotyledons</taxon>
        <taxon>Gunneridae</taxon>
        <taxon>Pentapetalae</taxon>
        <taxon>rosids</taxon>
        <taxon>malvids</taxon>
        <taxon>Sapindales</taxon>
        <taxon>Sapindaceae</taxon>
        <taxon>Hippocastanoideae</taxon>
        <taxon>Acereae</taxon>
        <taxon>Acer</taxon>
    </lineage>
</organism>
<evidence type="ECO:0000259" key="2">
    <source>
        <dbReference type="Pfam" id="PF14111"/>
    </source>
</evidence>
<reference evidence="4" key="1">
    <citation type="journal article" date="2019" name="Gigascience">
        <title>De novo genome assembly of the endangered Acer yangbiense, a plant species with extremely small populations endemic to Yunnan Province, China.</title>
        <authorList>
            <person name="Yang J."/>
            <person name="Wariss H.M."/>
            <person name="Tao L."/>
            <person name="Zhang R."/>
            <person name="Yun Q."/>
            <person name="Hollingsworth P."/>
            <person name="Dao Z."/>
            <person name="Luo G."/>
            <person name="Guo H."/>
            <person name="Ma Y."/>
            <person name="Sun W."/>
        </authorList>
    </citation>
    <scope>NUCLEOTIDE SEQUENCE [LARGE SCALE GENOMIC DNA]</scope>
    <source>
        <strain evidence="4">cv. Malutang</strain>
    </source>
</reference>
<dbReference type="PANTHER" id="PTHR31286">
    <property type="entry name" value="GLYCINE-RICH CELL WALL STRUCTURAL PROTEIN 1.8-LIKE"/>
    <property type="match status" value="1"/>
</dbReference>
<dbReference type="EMBL" id="VAHF01000001">
    <property type="protein sequence ID" value="TXG72530.1"/>
    <property type="molecule type" value="Genomic_DNA"/>
</dbReference>
<comment type="caution">
    <text evidence="3">The sequence shown here is derived from an EMBL/GenBank/DDBJ whole genome shotgun (WGS) entry which is preliminary data.</text>
</comment>
<dbReference type="Pfam" id="PF14111">
    <property type="entry name" value="DUF4283"/>
    <property type="match status" value="1"/>
</dbReference>
<dbReference type="PANTHER" id="PTHR31286:SF167">
    <property type="entry name" value="OS09G0268800 PROTEIN"/>
    <property type="match status" value="1"/>
</dbReference>
<evidence type="ECO:0000256" key="1">
    <source>
        <dbReference type="SAM" id="MobiDB-lite"/>
    </source>
</evidence>
<protein>
    <recommendedName>
        <fullName evidence="2">DUF4283 domain-containing protein</fullName>
    </recommendedName>
</protein>
<dbReference type="InterPro" id="IPR040256">
    <property type="entry name" value="At4g02000-like"/>
</dbReference>
<keyword evidence="4" id="KW-1185">Reference proteome</keyword>
<dbReference type="OrthoDB" id="997823at2759"/>
<evidence type="ECO:0000313" key="4">
    <source>
        <dbReference type="Proteomes" id="UP000323000"/>
    </source>
</evidence>
<accession>A0A5C7IT69</accession>
<dbReference type="AlphaFoldDB" id="A0A5C7IT69"/>
<sequence length="509" mass="57438">MVELEIAKLYGKLSLADEDGVVHEKAEEDQRDGKVEVERCLVGKNLSGKKVNRDAFKNLIEQLWSQFGSVEVESVGVNIFMFHFNNQEERNRIWQRGPWYFDKSLIVLEKPEGMGNISQQRFNKVELWIQIHDVPIICMNKRIAKWMAEQLGCVVDIPTETKDCWGKFMRIGHASQDCSDEEAKSKALKSDFTKYGSWMRASVPDRQKMRSDQQIDGNSKVEGPTDTVRDPKENTIGTHTNILSTLSGLRSSQFHGLRLKGPSEEAQLNNKKSVVEGKEIYGLGLNVIIPTDCKFGPALKPDGPSIASDPIEEMAMLRVERIKKANFLIQYRSSTIWRSLIPKLARDYDRYKLERLGYGESPGILGLEEIEDTDEGMAQVIQEYFHSLFKSSNPSPTDISKASKSISSCFSSTQREELNADFTAEDVRVCLSVLNGNSSIKEFNNTAVVLIPKIKNPTSSKDFRPISLCSVVYKTVSKIVASRLKPYLQDIISPNQSAFVPEGKTLIMY</sequence>